<dbReference type="PANTHER" id="PTHR30273">
    <property type="entry name" value="PERIPLASMIC SIGNAL SENSOR AND SIGMA FACTOR ACTIVATOR FECR-RELATED"/>
    <property type="match status" value="1"/>
</dbReference>
<evidence type="ECO:0000259" key="1">
    <source>
        <dbReference type="Pfam" id="PF04773"/>
    </source>
</evidence>
<gene>
    <name evidence="3" type="ORF">WJU16_04945</name>
</gene>
<evidence type="ECO:0000313" key="3">
    <source>
        <dbReference type="EMBL" id="WZN42378.1"/>
    </source>
</evidence>
<accession>A0ABZ2YSB2</accession>
<dbReference type="PANTHER" id="PTHR30273:SF2">
    <property type="entry name" value="PROTEIN FECR"/>
    <property type="match status" value="1"/>
</dbReference>
<dbReference type="InterPro" id="IPR006860">
    <property type="entry name" value="FecR"/>
</dbReference>
<dbReference type="Gene3D" id="2.60.120.1440">
    <property type="match status" value="1"/>
</dbReference>
<evidence type="ECO:0000313" key="4">
    <source>
        <dbReference type="Proteomes" id="UP001485459"/>
    </source>
</evidence>
<name>A0ABZ2YSB2_9BACT</name>
<dbReference type="EMBL" id="CP149822">
    <property type="protein sequence ID" value="WZN42378.1"/>
    <property type="molecule type" value="Genomic_DNA"/>
</dbReference>
<feature type="domain" description="Protein FecR C-terminal" evidence="2">
    <location>
        <begin position="311"/>
        <end position="377"/>
    </location>
</feature>
<dbReference type="PIRSF" id="PIRSF018266">
    <property type="entry name" value="FecR"/>
    <property type="match status" value="1"/>
</dbReference>
<sequence length="379" mass="41518">MSRLDELFHKLLSGSCTQQEKQELYALLATPDHDADLQRLLDEAMVSDTSGKAVEDGRAQEILSIILQAQARPARRRSLYRTLRIPAAAAAVLALAYFGIRELRQPSAVDTLAAAKTAEQEILPAAEGAILTLGDGHSISLDSQSQGVIARQGGATVKLSGGALAYDNVQTGEATFNTLTTPRGRVFRVTLPDGSGVWLNAASRLRYPTRFDKSDRTVELDGEAYFEITPMANKPFRVKAGGKTEVLVLGTRFNVSAYGNDAQIAATLLQGKVSVNQRVLQPGEQARIEGTALRVLKADTLQVTAWRNGMFNFENADIREVMNQLERWYDIDVVFENGVPPLRFGGKMERGLTLQQITRILAISDVHCRLEGRKLIITP</sequence>
<organism evidence="3 4">
    <name type="scientific">Chitinophaga pollutisoli</name>
    <dbReference type="NCBI Taxonomy" id="3133966"/>
    <lineage>
        <taxon>Bacteria</taxon>
        <taxon>Pseudomonadati</taxon>
        <taxon>Bacteroidota</taxon>
        <taxon>Chitinophagia</taxon>
        <taxon>Chitinophagales</taxon>
        <taxon>Chitinophagaceae</taxon>
        <taxon>Chitinophaga</taxon>
    </lineage>
</organism>
<dbReference type="Pfam" id="PF04773">
    <property type="entry name" value="FecR"/>
    <property type="match status" value="1"/>
</dbReference>
<reference evidence="4" key="1">
    <citation type="submission" date="2024-03" db="EMBL/GenBank/DDBJ databases">
        <title>Chitinophaga horti sp. nov., isolated from garden soil.</title>
        <authorList>
            <person name="Lee D.S."/>
            <person name="Han D.M."/>
            <person name="Baek J.H."/>
            <person name="Choi D.G."/>
            <person name="Jeon J.H."/>
            <person name="Jeon C.O."/>
        </authorList>
    </citation>
    <scope>NUCLEOTIDE SEQUENCE [LARGE SCALE GENOMIC DNA]</scope>
    <source>
        <strain evidence="4">GPA1</strain>
    </source>
</reference>
<keyword evidence="4" id="KW-1185">Reference proteome</keyword>
<protein>
    <submittedName>
        <fullName evidence="3">FecR domain-containing protein</fullName>
    </submittedName>
</protein>
<proteinExistence type="predicted"/>
<dbReference type="InterPro" id="IPR012373">
    <property type="entry name" value="Ferrdict_sens_TM"/>
</dbReference>
<dbReference type="InterPro" id="IPR032508">
    <property type="entry name" value="FecR_C"/>
</dbReference>
<dbReference type="Pfam" id="PF16344">
    <property type="entry name" value="FecR_C"/>
    <property type="match status" value="1"/>
</dbReference>
<dbReference type="Proteomes" id="UP001485459">
    <property type="component" value="Chromosome"/>
</dbReference>
<evidence type="ECO:0000259" key="2">
    <source>
        <dbReference type="Pfam" id="PF16344"/>
    </source>
</evidence>
<feature type="domain" description="FecR protein" evidence="1">
    <location>
        <begin position="178"/>
        <end position="273"/>
    </location>
</feature>
<dbReference type="RefSeq" id="WP_341837212.1">
    <property type="nucleotide sequence ID" value="NZ_CP149822.1"/>
</dbReference>
<dbReference type="Gene3D" id="3.55.50.30">
    <property type="match status" value="1"/>
</dbReference>